<sequence>MSAQYFPDWARALGVQGAELRGVNLPIDGTLDAHRKAVLRLKKDPEVQGALVTSHKLAIVRAAGDLIDRRTPASEFTGEISALYKRGDELWGHAVDPENYGLAITQVLSNDWWAKHEGAGILSLGGGGATAALIVYLLKQAIDRPAFLQIVEKRSDNLHHCKSITDRIGSGAVKLEFFHTSDPLVCDSLVAQLPPNSLVINATGMGKDLPGSPVTDNVYFPDHTVVWDLNYRGTREFLVRGELQQVTRPIHVVDGWDYFLRGWSSVMGLVFDIPMTEKRLNAFRKVAQR</sequence>
<gene>
    <name evidence="1" type="ORF">F4Y60_04425</name>
</gene>
<dbReference type="AlphaFoldDB" id="A0A6B0Y0A0"/>
<dbReference type="Gene3D" id="3.40.50.720">
    <property type="entry name" value="NAD(P)-binding Rossmann-like Domain"/>
    <property type="match status" value="1"/>
</dbReference>
<protein>
    <submittedName>
        <fullName evidence="1">Shikimate dehydrogenase</fullName>
    </submittedName>
</protein>
<reference evidence="1" key="1">
    <citation type="submission" date="2019-09" db="EMBL/GenBank/DDBJ databases">
        <title>Characterisation of the sponge microbiome using genome-centric metagenomics.</title>
        <authorList>
            <person name="Engelberts J.P."/>
            <person name="Robbins S.J."/>
            <person name="De Goeij J.M."/>
            <person name="Aranda M."/>
            <person name="Bell S.C."/>
            <person name="Webster N.S."/>
        </authorList>
    </citation>
    <scope>NUCLEOTIDE SEQUENCE</scope>
    <source>
        <strain evidence="1">SB0664_bin_43</strain>
    </source>
</reference>
<proteinExistence type="predicted"/>
<evidence type="ECO:0000313" key="1">
    <source>
        <dbReference type="EMBL" id="MXY33332.1"/>
    </source>
</evidence>
<dbReference type="EMBL" id="VXRY01000174">
    <property type="protein sequence ID" value="MXY33332.1"/>
    <property type="molecule type" value="Genomic_DNA"/>
</dbReference>
<dbReference type="Gene3D" id="3.40.50.10860">
    <property type="entry name" value="Leucine Dehydrogenase, chain A, domain 1"/>
    <property type="match status" value="1"/>
</dbReference>
<organism evidence="1">
    <name type="scientific">Boseongicola sp. SB0664_bin_43</name>
    <dbReference type="NCBI Taxonomy" id="2604844"/>
    <lineage>
        <taxon>Bacteria</taxon>
        <taxon>Pseudomonadati</taxon>
        <taxon>Pseudomonadota</taxon>
        <taxon>Alphaproteobacteria</taxon>
        <taxon>Rhodobacterales</taxon>
        <taxon>Paracoccaceae</taxon>
        <taxon>Boseongicola</taxon>
    </lineage>
</organism>
<comment type="caution">
    <text evidence="1">The sequence shown here is derived from an EMBL/GenBank/DDBJ whole genome shotgun (WGS) entry which is preliminary data.</text>
</comment>
<accession>A0A6B0Y0A0</accession>
<name>A0A6B0Y0A0_9RHOB</name>